<evidence type="ECO:0000259" key="1">
    <source>
        <dbReference type="Pfam" id="PF17863"/>
    </source>
</evidence>
<dbReference type="Gene3D" id="1.10.8.80">
    <property type="entry name" value="Magnesium chelatase subunit I, C-Terminal domain"/>
    <property type="match status" value="1"/>
</dbReference>
<accession>N4WDR8</accession>
<proteinExistence type="predicted"/>
<dbReference type="PATRIC" id="fig|1308866.3.peg.95"/>
<dbReference type="STRING" id="1308866.J416_00459"/>
<gene>
    <name evidence="2" type="ORF">J416_00459</name>
</gene>
<dbReference type="Proteomes" id="UP000012283">
    <property type="component" value="Unassembled WGS sequence"/>
</dbReference>
<sequence length="68" mass="7631">MKAVQVYALLQGRTYVIPDDMKQMAKPVLAHRIVPSQRIGVKQGDTASIIDEILQQVTVPTEREKDLV</sequence>
<evidence type="ECO:0000313" key="3">
    <source>
        <dbReference type="Proteomes" id="UP000012283"/>
    </source>
</evidence>
<comment type="caution">
    <text evidence="2">The sequence shown here is derived from an EMBL/GenBank/DDBJ whole genome shotgun (WGS) entry which is preliminary data.</text>
</comment>
<evidence type="ECO:0000313" key="2">
    <source>
        <dbReference type="EMBL" id="ENH98413.1"/>
    </source>
</evidence>
<dbReference type="Pfam" id="PF17863">
    <property type="entry name" value="AAA_lid_2"/>
    <property type="match status" value="1"/>
</dbReference>
<reference evidence="2 3" key="1">
    <citation type="submission" date="2013-03" db="EMBL/GenBank/DDBJ databases">
        <title>Draft genome sequence of Gracibacillus halophilus YIM-C55.5, a moderately halophilic and thermophilic organism from the Xiaochaidamu salt lake.</title>
        <authorList>
            <person name="Sugumar T."/>
            <person name="Polireddy D.R."/>
            <person name="Antony A."/>
            <person name="Madhava Y.R."/>
            <person name="Sivakumar N."/>
        </authorList>
    </citation>
    <scope>NUCLEOTIDE SEQUENCE [LARGE SCALE GENOMIC DNA]</scope>
    <source>
        <strain evidence="2 3">YIM-C55.5</strain>
    </source>
</reference>
<keyword evidence="3" id="KW-1185">Reference proteome</keyword>
<organism evidence="2 3">
    <name type="scientific">Gracilibacillus halophilus YIM-C55.5</name>
    <dbReference type="NCBI Taxonomy" id="1308866"/>
    <lineage>
        <taxon>Bacteria</taxon>
        <taxon>Bacillati</taxon>
        <taxon>Bacillota</taxon>
        <taxon>Bacilli</taxon>
        <taxon>Bacillales</taxon>
        <taxon>Bacillaceae</taxon>
        <taxon>Gracilibacillus</taxon>
    </lineage>
</organism>
<dbReference type="EMBL" id="APML01000003">
    <property type="protein sequence ID" value="ENH98413.1"/>
    <property type="molecule type" value="Genomic_DNA"/>
</dbReference>
<protein>
    <submittedName>
        <fullName evidence="2">ATPase AAA</fullName>
    </submittedName>
</protein>
<name>N4WDR8_9BACI</name>
<dbReference type="InterPro" id="IPR041628">
    <property type="entry name" value="ChlI/MoxR_AAA_lid"/>
</dbReference>
<dbReference type="AlphaFoldDB" id="N4WDR8"/>
<feature type="domain" description="ChlI/MoxR AAA lid" evidence="1">
    <location>
        <begin position="1"/>
        <end position="52"/>
    </location>
</feature>
<dbReference type="eggNOG" id="COG0714">
    <property type="taxonomic scope" value="Bacteria"/>
</dbReference>